<keyword evidence="1" id="KW-0472">Membrane</keyword>
<protein>
    <submittedName>
        <fullName evidence="2">Uncharacterized protein</fullName>
    </submittedName>
</protein>
<dbReference type="Proteomes" id="UP001160148">
    <property type="component" value="Unassembled WGS sequence"/>
</dbReference>
<keyword evidence="1" id="KW-1133">Transmembrane helix</keyword>
<name>A0AAV0XLP5_9HEMI</name>
<evidence type="ECO:0000256" key="1">
    <source>
        <dbReference type="SAM" id="Phobius"/>
    </source>
</evidence>
<gene>
    <name evidence="2" type="ORF">MEUPH1_LOCUS22707</name>
</gene>
<keyword evidence="1" id="KW-0812">Transmembrane</keyword>
<feature type="transmembrane region" description="Helical" evidence="1">
    <location>
        <begin position="44"/>
        <end position="61"/>
    </location>
</feature>
<evidence type="ECO:0000313" key="3">
    <source>
        <dbReference type="Proteomes" id="UP001160148"/>
    </source>
</evidence>
<accession>A0AAV0XLP5</accession>
<comment type="caution">
    <text evidence="2">The sequence shown here is derived from an EMBL/GenBank/DDBJ whole genome shotgun (WGS) entry which is preliminary data.</text>
</comment>
<reference evidence="2 3" key="1">
    <citation type="submission" date="2023-01" db="EMBL/GenBank/DDBJ databases">
        <authorList>
            <person name="Whitehead M."/>
        </authorList>
    </citation>
    <scope>NUCLEOTIDE SEQUENCE [LARGE SCALE GENOMIC DNA]</scope>
</reference>
<dbReference type="AlphaFoldDB" id="A0AAV0XLP5"/>
<evidence type="ECO:0000313" key="2">
    <source>
        <dbReference type="EMBL" id="CAI6368336.1"/>
    </source>
</evidence>
<proteinExistence type="predicted"/>
<keyword evidence="3" id="KW-1185">Reference proteome</keyword>
<dbReference type="EMBL" id="CARXXK010000005">
    <property type="protein sequence ID" value="CAI6368336.1"/>
    <property type="molecule type" value="Genomic_DNA"/>
</dbReference>
<organism evidence="2 3">
    <name type="scientific">Macrosiphum euphorbiae</name>
    <name type="common">potato aphid</name>
    <dbReference type="NCBI Taxonomy" id="13131"/>
    <lineage>
        <taxon>Eukaryota</taxon>
        <taxon>Metazoa</taxon>
        <taxon>Ecdysozoa</taxon>
        <taxon>Arthropoda</taxon>
        <taxon>Hexapoda</taxon>
        <taxon>Insecta</taxon>
        <taxon>Pterygota</taxon>
        <taxon>Neoptera</taxon>
        <taxon>Paraneoptera</taxon>
        <taxon>Hemiptera</taxon>
        <taxon>Sternorrhyncha</taxon>
        <taxon>Aphidomorpha</taxon>
        <taxon>Aphidoidea</taxon>
        <taxon>Aphididae</taxon>
        <taxon>Macrosiphini</taxon>
        <taxon>Macrosiphum</taxon>
    </lineage>
</organism>
<sequence length="95" mass="10784">MCSRSPSFRQPPSAVVTYAPVELECGPPVTRECPSSRDLRNSNIIIVISLAKGVFFYLFFVRSVARRSPVVENGSASFRWRSYCSTRFELLFETI</sequence>